<feature type="signal peptide" evidence="10">
    <location>
        <begin position="1"/>
        <end position="30"/>
    </location>
</feature>
<keyword evidence="9" id="KW-0812">Transmembrane</keyword>
<keyword evidence="9" id="KW-1133">Transmembrane helix</keyword>
<evidence type="ECO:0000313" key="12">
    <source>
        <dbReference type="Proteomes" id="UP000824035"/>
    </source>
</evidence>
<feature type="compositionally biased region" description="Low complexity" evidence="8">
    <location>
        <begin position="1232"/>
        <end position="1242"/>
    </location>
</feature>
<name>A0A9D2E4F8_9FIRM</name>
<dbReference type="PANTHER" id="PTHR11319">
    <property type="entry name" value="G PROTEIN-COUPLED RECEPTOR-RELATED"/>
    <property type="match status" value="1"/>
</dbReference>
<reference evidence="11" key="1">
    <citation type="journal article" date="2021" name="PeerJ">
        <title>Extensive microbial diversity within the chicken gut microbiome revealed by metagenomics and culture.</title>
        <authorList>
            <person name="Gilroy R."/>
            <person name="Ravi A."/>
            <person name="Getino M."/>
            <person name="Pursley I."/>
            <person name="Horton D.L."/>
            <person name="Alikhan N.F."/>
            <person name="Baker D."/>
            <person name="Gharbi K."/>
            <person name="Hall N."/>
            <person name="Watson M."/>
            <person name="Adriaenssens E.M."/>
            <person name="Foster-Nyarko E."/>
            <person name="Jarju S."/>
            <person name="Secka A."/>
            <person name="Antonio M."/>
            <person name="Oren A."/>
            <person name="Chaudhuri R.R."/>
            <person name="La Ragione R."/>
            <person name="Hildebrand F."/>
            <person name="Pallen M.J."/>
        </authorList>
    </citation>
    <scope>NUCLEOTIDE SEQUENCE</scope>
    <source>
        <strain evidence="11">ChiGjej4B4-18154</strain>
    </source>
</reference>
<evidence type="ECO:0000256" key="5">
    <source>
        <dbReference type="ARBA" id="ARBA00022729"/>
    </source>
</evidence>
<accession>A0A9D2E4F8</accession>
<feature type="chain" id="PRO_5038996837" evidence="10">
    <location>
        <begin position="31"/>
        <end position="1296"/>
    </location>
</feature>
<evidence type="ECO:0000256" key="1">
    <source>
        <dbReference type="ARBA" id="ARBA00004196"/>
    </source>
</evidence>
<dbReference type="InterPro" id="IPR011050">
    <property type="entry name" value="Pectin_lyase_fold/virulence"/>
</dbReference>
<dbReference type="GO" id="GO:0005576">
    <property type="term" value="C:extracellular region"/>
    <property type="evidence" value="ECO:0007669"/>
    <property type="project" value="UniProtKB-SubCell"/>
</dbReference>
<dbReference type="GO" id="GO:0009279">
    <property type="term" value="C:cell outer membrane"/>
    <property type="evidence" value="ECO:0007669"/>
    <property type="project" value="UniProtKB-SubCell"/>
</dbReference>
<evidence type="ECO:0000313" key="11">
    <source>
        <dbReference type="EMBL" id="HIZ30627.1"/>
    </source>
</evidence>
<evidence type="ECO:0000256" key="10">
    <source>
        <dbReference type="SAM" id="SignalP"/>
    </source>
</evidence>
<organism evidence="11 12">
    <name type="scientific">Candidatus Allofournierella merdipullorum</name>
    <dbReference type="NCBI Taxonomy" id="2838595"/>
    <lineage>
        <taxon>Bacteria</taxon>
        <taxon>Bacillati</taxon>
        <taxon>Bacillota</taxon>
        <taxon>Clostridia</taxon>
        <taxon>Eubacteriales</taxon>
        <taxon>Oscillospiraceae</taxon>
        <taxon>Allofournierella</taxon>
    </lineage>
</organism>
<dbReference type="Gene3D" id="2.160.20.20">
    <property type="match status" value="1"/>
</dbReference>
<keyword evidence="4" id="KW-0964">Secreted</keyword>
<dbReference type="SMART" id="SM00710">
    <property type="entry name" value="PbH1"/>
    <property type="match status" value="9"/>
</dbReference>
<evidence type="ECO:0000256" key="4">
    <source>
        <dbReference type="ARBA" id="ARBA00022525"/>
    </source>
</evidence>
<sequence>MKKSSIRAALLRGAACLAALALVLPGAGFAADHGGHSDSEWAYMPAAGGALNKPAYYLHRNDIVIENGVIFQGDNNQILCLAGRTLIVKLAAVPKNREFIVTAPLTIESCSGKGELTVTGGPIEVYEPLTLTENVTVSGDIEVKTYSPQTGSLTVGAGSTVNGTITVESGCTADIYGTVKRTITVKEGGTLNLYDGAEVSGRVVTSGACTINGGTVKGITVNGGVCTINDGTIQNAYDESGVSVNGGVCTITGGTIQNNKNENGNGGGVYVAGGKCIIDGYAEVNGNTARNGGGVYVAGGECTIDGAMDAGASIAGNTAKKGNGGGVYVAGGKCTVDGYAEVTDNTASYGGGVYVASGATCWLRENSGIRSNTANADGGGVYAEESSDLIVYSAVTENTAGSDGGGVYLAGPAADGLYYRMDDAAISRNQATGSGGGICAGENVRIAMNSGYFRSNTASNGGGVYLSSGGELGINAQFRENSATGDGGGIWATVDCEIYLNSSNNFRGLLSGNTAARGGGMFVAGEQWLVEFNGTQVDSDNDLVFWGNGENSILKIGRGGAFESTISGNIQATNVNVTMDKGTVRSSSVTLTNAKWLIYGGYCSISKITTDGQQKVTLHGGYFDVEPTDPNIQVGNNSKMLPISGNAGDPYYDPAYKEGYSYGVYAVKNDAASLNQGTITYDSQPVVPGEDFTIIPNGTTLLEYSCTDAAGSPVSGWPTNAGAYTIRAKCLNAVEKWYAETSFDLTIAKATPAYTEPTGLTARLGKPLSDVALPQGWAWKNGAAVPEQEGTQTFLAVYTPADTANYNTVELDLTVQVEHAHVGVPQPEQPATCTEPGVKAYYECSVCGAPFKDAACDTPIADLDSWKVIQALGHDWGVWASNGDDTHTRTCRRPDCDEVEKEACTGGEATYFLQAVCERCGGAYGPLEEDTRYPAGEISVEGINDTIFDKFLDPGKITFDSFVFGRSLRVSITADDDSQHVGGYTPDKAPKVEYYIHSGGTALSFAEVQQKEFTPYQGVFTIRPDDKLVIYAKITDYAGNTAWISSDGLVLDATAPAITGVENGASYYVTQALKASDENLNTVAVNGDAVAADFTLAGDTEATYAVVVTDKAGNVTSVTVEMKPLSDLEKVMEGLTEQTVTSGDRPRLQALEATLKGIDLTDATQAEQDKVESMLARCQALLTRLDWMEWTPSPTATPVPTAAPAATPAPKPAATAKPTPAPTATPEPSAAPEPSASAEPTATPEPLPTESPAPSQGQEPASGFPWGLALLGLALAALIGLAVILILRRRSDDEQQ</sequence>
<evidence type="ECO:0000256" key="8">
    <source>
        <dbReference type="SAM" id="MobiDB-lite"/>
    </source>
</evidence>
<feature type="transmembrane region" description="Helical" evidence="9">
    <location>
        <begin position="1264"/>
        <end position="1287"/>
    </location>
</feature>
<evidence type="ECO:0000256" key="9">
    <source>
        <dbReference type="SAM" id="Phobius"/>
    </source>
</evidence>
<keyword evidence="6 9" id="KW-0472">Membrane</keyword>
<evidence type="ECO:0000256" key="7">
    <source>
        <dbReference type="ARBA" id="ARBA00023237"/>
    </source>
</evidence>
<dbReference type="InterPro" id="IPR012332">
    <property type="entry name" value="Autotransporter_pectin_lyase_C"/>
</dbReference>
<dbReference type="NCBIfam" id="TIGR01376">
    <property type="entry name" value="POMP_repeat"/>
    <property type="match status" value="1"/>
</dbReference>
<reference evidence="11" key="2">
    <citation type="submission" date="2021-04" db="EMBL/GenBank/DDBJ databases">
        <authorList>
            <person name="Gilroy R."/>
        </authorList>
    </citation>
    <scope>NUCLEOTIDE SEQUENCE</scope>
    <source>
        <strain evidence="11">ChiGjej4B4-18154</strain>
    </source>
</reference>
<gene>
    <name evidence="11" type="ORF">H9813_05260</name>
</gene>
<dbReference type="InterPro" id="IPR003368">
    <property type="entry name" value="POMP_repeat"/>
</dbReference>
<keyword evidence="5 10" id="KW-0732">Signal</keyword>
<evidence type="ECO:0000256" key="2">
    <source>
        <dbReference type="ARBA" id="ARBA00004442"/>
    </source>
</evidence>
<comment type="subcellular location">
    <subcellularLocation>
        <location evidence="1">Cell envelope</location>
    </subcellularLocation>
    <subcellularLocation>
        <location evidence="2">Cell outer membrane</location>
    </subcellularLocation>
    <subcellularLocation>
        <location evidence="3">Secreted</location>
    </subcellularLocation>
</comment>
<dbReference type="InterPro" id="IPR006626">
    <property type="entry name" value="PbH1"/>
</dbReference>
<evidence type="ECO:0000256" key="6">
    <source>
        <dbReference type="ARBA" id="ARBA00023136"/>
    </source>
</evidence>
<protein>
    <submittedName>
        <fullName evidence="11">Uncharacterized protein</fullName>
    </submittedName>
</protein>
<dbReference type="EMBL" id="DXBV01000048">
    <property type="protein sequence ID" value="HIZ30627.1"/>
    <property type="molecule type" value="Genomic_DNA"/>
</dbReference>
<feature type="region of interest" description="Disordered" evidence="8">
    <location>
        <begin position="1190"/>
        <end position="1260"/>
    </location>
</feature>
<proteinExistence type="predicted"/>
<keyword evidence="7" id="KW-0998">Cell outer membrane</keyword>
<feature type="compositionally biased region" description="Low complexity" evidence="8">
    <location>
        <begin position="1191"/>
        <end position="1218"/>
    </location>
</feature>
<dbReference type="Proteomes" id="UP000824035">
    <property type="component" value="Unassembled WGS sequence"/>
</dbReference>
<dbReference type="PANTHER" id="PTHR11319:SF35">
    <property type="entry name" value="OUTER MEMBRANE PROTEIN PMPC-RELATED"/>
    <property type="match status" value="1"/>
</dbReference>
<feature type="compositionally biased region" description="Pro residues" evidence="8">
    <location>
        <begin position="1219"/>
        <end position="1231"/>
    </location>
</feature>
<comment type="caution">
    <text evidence="11">The sequence shown here is derived from an EMBL/GenBank/DDBJ whole genome shotgun (WGS) entry which is preliminary data.</text>
</comment>
<dbReference type="SUPFAM" id="SSF51126">
    <property type="entry name" value="Pectin lyase-like"/>
    <property type="match status" value="1"/>
</dbReference>
<evidence type="ECO:0000256" key="3">
    <source>
        <dbReference type="ARBA" id="ARBA00004613"/>
    </source>
</evidence>